<organism evidence="2 3">
    <name type="scientific">Microctonus hyperodae</name>
    <name type="common">Parasitoid wasp</name>
    <dbReference type="NCBI Taxonomy" id="165561"/>
    <lineage>
        <taxon>Eukaryota</taxon>
        <taxon>Metazoa</taxon>
        <taxon>Ecdysozoa</taxon>
        <taxon>Arthropoda</taxon>
        <taxon>Hexapoda</taxon>
        <taxon>Insecta</taxon>
        <taxon>Pterygota</taxon>
        <taxon>Neoptera</taxon>
        <taxon>Endopterygota</taxon>
        <taxon>Hymenoptera</taxon>
        <taxon>Apocrita</taxon>
        <taxon>Ichneumonoidea</taxon>
        <taxon>Braconidae</taxon>
        <taxon>Euphorinae</taxon>
        <taxon>Microctonus</taxon>
    </lineage>
</organism>
<protein>
    <submittedName>
        <fullName evidence="2">Uncharacterized protein</fullName>
    </submittedName>
</protein>
<proteinExistence type="predicted"/>
<reference evidence="2" key="1">
    <citation type="journal article" date="2023" name="bioRxiv">
        <title>Scaffold-level genome assemblies of two parasitoid biocontrol wasps reveal the parthenogenesis mechanism and an associated novel virus.</title>
        <authorList>
            <person name="Inwood S."/>
            <person name="Skelly J."/>
            <person name="Guhlin J."/>
            <person name="Harrop T."/>
            <person name="Goldson S."/>
            <person name="Dearden P."/>
        </authorList>
    </citation>
    <scope>NUCLEOTIDE SEQUENCE</scope>
    <source>
        <strain evidence="2">Lincoln</strain>
        <tissue evidence="2">Whole body</tissue>
    </source>
</reference>
<keyword evidence="3" id="KW-1185">Reference proteome</keyword>
<reference evidence="2" key="2">
    <citation type="submission" date="2023-03" db="EMBL/GenBank/DDBJ databases">
        <authorList>
            <person name="Inwood S.N."/>
            <person name="Skelly J.G."/>
            <person name="Guhlin J."/>
            <person name="Harrop T.W.R."/>
            <person name="Goldson S.G."/>
            <person name="Dearden P.K."/>
        </authorList>
    </citation>
    <scope>NUCLEOTIDE SEQUENCE</scope>
    <source>
        <strain evidence="2">Lincoln</strain>
        <tissue evidence="2">Whole body</tissue>
    </source>
</reference>
<feature type="transmembrane region" description="Helical" evidence="1">
    <location>
        <begin position="67"/>
        <end position="89"/>
    </location>
</feature>
<evidence type="ECO:0000256" key="1">
    <source>
        <dbReference type="SAM" id="Phobius"/>
    </source>
</evidence>
<feature type="transmembrane region" description="Helical" evidence="1">
    <location>
        <begin position="123"/>
        <end position="139"/>
    </location>
</feature>
<keyword evidence="1" id="KW-1133">Transmembrane helix</keyword>
<dbReference type="EMBL" id="JAQQBR010000003">
    <property type="protein sequence ID" value="KAK0179612.1"/>
    <property type="molecule type" value="Genomic_DNA"/>
</dbReference>
<comment type="caution">
    <text evidence="2">The sequence shown here is derived from an EMBL/GenBank/DDBJ whole genome shotgun (WGS) entry which is preliminary data.</text>
</comment>
<feature type="transmembrane region" description="Helical" evidence="1">
    <location>
        <begin position="151"/>
        <end position="174"/>
    </location>
</feature>
<evidence type="ECO:0000313" key="2">
    <source>
        <dbReference type="EMBL" id="KAK0179612.1"/>
    </source>
</evidence>
<dbReference type="Proteomes" id="UP001168972">
    <property type="component" value="Unassembled WGS sequence"/>
</dbReference>
<name>A0AA39G161_MICHY</name>
<keyword evidence="1" id="KW-0812">Transmembrane</keyword>
<keyword evidence="1" id="KW-0472">Membrane</keyword>
<dbReference type="AlphaFoldDB" id="A0AA39G161"/>
<evidence type="ECO:0000313" key="3">
    <source>
        <dbReference type="Proteomes" id="UP001168972"/>
    </source>
</evidence>
<accession>A0AA39G161</accession>
<sequence length="185" mass="21157">MYTCIFTHKHTLVPRTQDTRGHALFLLLANNYSRALSTSFVSFVVSFSHSSNVLSSPSCPSPHPPNFCFLALSFSFTYVPLAMLPALFFSPAHFLHTHISRSTLKNPGRSFFIYINIYERKKIFFFLLVSPLFLLYLITGNSVCVYACRYIFYYHVPVIVGELIFFFIGELLILSIKSLALTCRI</sequence>
<gene>
    <name evidence="2" type="ORF">PV327_005350</name>
</gene>